<dbReference type="PANTHER" id="PTHR43782:SF3">
    <property type="entry name" value="ARGINASE"/>
    <property type="match status" value="1"/>
</dbReference>
<keyword evidence="1" id="KW-0479">Metal-binding</keyword>
<name>X5DK80_9CORY</name>
<sequence length="307" mass="32798">MNIELIGVPFDGYGRTGHQDCAAAVLRETGLVEALRPHDLCDRGDLQLPSGESVRGAQTNLLNEPALIEMTEQLNTRVAETLSAHRFPVVVGGDCSLLLGVVTGVRDALGRIGLLFIDGHEDTMPLDVVEDGEAANCEIGLLLGLTGRQLAGPLAGKLPALDRHRLAMIGQRDAEWRRRFNVGSLADAGVWSRDLDQMHSCPETSGRVAAEHLRQHADGWWLHVDLDVLDPVVFSAQGLPDYPDEPGGLDMAQLEAVVGGAVRAGGCVGMSVTIYDPAQDPDRSGATAVIGLIGDILRECAHDSHDF</sequence>
<keyword evidence="5" id="KW-1185">Reference proteome</keyword>
<evidence type="ECO:0000256" key="2">
    <source>
        <dbReference type="ARBA" id="ARBA00022801"/>
    </source>
</evidence>
<evidence type="ECO:0000256" key="3">
    <source>
        <dbReference type="ARBA" id="ARBA00023211"/>
    </source>
</evidence>
<evidence type="ECO:0000313" key="5">
    <source>
        <dbReference type="Proteomes" id="UP000023703"/>
    </source>
</evidence>
<dbReference type="Pfam" id="PF00491">
    <property type="entry name" value="Arginase"/>
    <property type="match status" value="1"/>
</dbReference>
<dbReference type="KEGG" id="cgy:CGLY_05325"/>
<dbReference type="InterPro" id="IPR023696">
    <property type="entry name" value="Ureohydrolase_dom_sf"/>
</dbReference>
<keyword evidence="2" id="KW-0378">Hydrolase</keyword>
<dbReference type="eggNOG" id="COG0010">
    <property type="taxonomic scope" value="Bacteria"/>
</dbReference>
<dbReference type="GO" id="GO:0004053">
    <property type="term" value="F:arginase activity"/>
    <property type="evidence" value="ECO:0007669"/>
    <property type="project" value="TreeGrafter"/>
</dbReference>
<dbReference type="GO" id="GO:0030145">
    <property type="term" value="F:manganese ion binding"/>
    <property type="evidence" value="ECO:0007669"/>
    <property type="project" value="TreeGrafter"/>
</dbReference>
<dbReference type="GO" id="GO:0005737">
    <property type="term" value="C:cytoplasm"/>
    <property type="evidence" value="ECO:0007669"/>
    <property type="project" value="TreeGrafter"/>
</dbReference>
<keyword evidence="3" id="KW-0464">Manganese</keyword>
<dbReference type="SUPFAM" id="SSF52768">
    <property type="entry name" value="Arginase/deacetylase"/>
    <property type="match status" value="1"/>
</dbReference>
<evidence type="ECO:0000256" key="1">
    <source>
        <dbReference type="ARBA" id="ARBA00022723"/>
    </source>
</evidence>
<dbReference type="RefSeq" id="WP_227590394.1">
    <property type="nucleotide sequence ID" value="NZ_CP006842.1"/>
</dbReference>
<dbReference type="AlphaFoldDB" id="X5DK80"/>
<dbReference type="PANTHER" id="PTHR43782">
    <property type="entry name" value="ARGINASE"/>
    <property type="match status" value="1"/>
</dbReference>
<accession>X5DK80</accession>
<proteinExistence type="predicted"/>
<dbReference type="HOGENOM" id="CLU_039478_6_2_11"/>
<reference evidence="4 5" key="1">
    <citation type="journal article" date="2015" name="Int. J. Syst. Evol. Microbiol.">
        <title>Revisiting Corynebacterium glyciniphilum (ex Kubota et al., 1972) sp. nov., nom. rev., isolated from putrefied banana.</title>
        <authorList>
            <person name="Al-Dilaimi A."/>
            <person name="Bednarz H."/>
            <person name="Lomker A."/>
            <person name="Niehaus K."/>
            <person name="Kalinowski J."/>
            <person name="Ruckert C."/>
        </authorList>
    </citation>
    <scope>NUCLEOTIDE SEQUENCE [LARGE SCALE GENOMIC DNA]</scope>
    <source>
        <strain evidence="4">AJ 3170</strain>
    </source>
</reference>
<gene>
    <name evidence="4" type="ORF">CGLY_05325</name>
</gene>
<dbReference type="Proteomes" id="UP000023703">
    <property type="component" value="Chromosome"/>
</dbReference>
<protein>
    <submittedName>
        <fullName evidence="4">Arginase/agmatinase/formiminoglutamase</fullName>
    </submittedName>
</protein>
<dbReference type="EMBL" id="CP006842">
    <property type="protein sequence ID" value="AHW63513.1"/>
    <property type="molecule type" value="Genomic_DNA"/>
</dbReference>
<organism evidence="4 5">
    <name type="scientific">Corynebacterium glyciniphilum AJ 3170</name>
    <dbReference type="NCBI Taxonomy" id="1404245"/>
    <lineage>
        <taxon>Bacteria</taxon>
        <taxon>Bacillati</taxon>
        <taxon>Actinomycetota</taxon>
        <taxon>Actinomycetes</taxon>
        <taxon>Mycobacteriales</taxon>
        <taxon>Corynebacteriaceae</taxon>
        <taxon>Corynebacterium</taxon>
    </lineage>
</organism>
<dbReference type="STRING" id="1404245.CGLY_05325"/>
<evidence type="ECO:0000313" key="4">
    <source>
        <dbReference type="EMBL" id="AHW63513.1"/>
    </source>
</evidence>
<dbReference type="InterPro" id="IPR006035">
    <property type="entry name" value="Ureohydrolase"/>
</dbReference>
<dbReference type="Gene3D" id="3.40.800.10">
    <property type="entry name" value="Ureohydrolase domain"/>
    <property type="match status" value="1"/>
</dbReference>